<sequence length="172" mass="19633">MPRWFRKIVDEGERLFVEVTDELRDESEVHKAVSQLHLRVGQILNANRSRLEKPVIEAAEGFLHDLGVILEEDSRLRFPHAPINQYLLADKCTDIIYSYKPSLESAPGIWNQIKAHINNFIEIIFGLENVLPTAQTMFAKDVNFTMCKRNLSRLKESLESDAPGLLSVLVSC</sequence>
<comment type="caution">
    <text evidence="1">The sequence shown here is derived from an EMBL/GenBank/DDBJ whole genome shotgun (WGS) entry which is preliminary data.</text>
</comment>
<organism evidence="1 2">
    <name type="scientific">Legionella pneumophila</name>
    <dbReference type="NCBI Taxonomy" id="446"/>
    <lineage>
        <taxon>Bacteria</taxon>
        <taxon>Pseudomonadati</taxon>
        <taxon>Pseudomonadota</taxon>
        <taxon>Gammaproteobacteria</taxon>
        <taxon>Legionellales</taxon>
        <taxon>Legionellaceae</taxon>
        <taxon>Legionella</taxon>
    </lineage>
</organism>
<accession>A0A2S6EZF0</accession>
<name>A0A2S6EZF0_LEGPN</name>
<proteinExistence type="predicted"/>
<gene>
    <name evidence="1" type="ORF">C3928_07315</name>
</gene>
<protein>
    <submittedName>
        <fullName evidence="1">Uncharacterized protein</fullName>
    </submittedName>
</protein>
<evidence type="ECO:0000313" key="1">
    <source>
        <dbReference type="EMBL" id="PPK30567.1"/>
    </source>
</evidence>
<dbReference type="EMBL" id="PQWY01000011">
    <property type="protein sequence ID" value="PPK30567.1"/>
    <property type="molecule type" value="Genomic_DNA"/>
</dbReference>
<dbReference type="Proteomes" id="UP000239239">
    <property type="component" value="Unassembled WGS sequence"/>
</dbReference>
<dbReference type="AlphaFoldDB" id="A0A2S6EZF0"/>
<dbReference type="RefSeq" id="WP_027226955.1">
    <property type="nucleotide sequence ID" value="NZ_CP017601.1"/>
</dbReference>
<evidence type="ECO:0000313" key="2">
    <source>
        <dbReference type="Proteomes" id="UP000239239"/>
    </source>
</evidence>
<reference evidence="1 2" key="1">
    <citation type="submission" date="2018-02" db="EMBL/GenBank/DDBJ databases">
        <title>Draft genome sequences of four Legionella pneumophila clinical strains isolated in Ontario.</title>
        <authorList>
            <person name="Fortuna A."/>
            <person name="Ramnarine R."/>
            <person name="Li A."/>
            <person name="Frantz C."/>
            <person name="Mallo G."/>
        </authorList>
    </citation>
    <scope>NUCLEOTIDE SEQUENCE [LARGE SCALE GENOMIC DNA]</scope>
    <source>
        <strain evidence="1 2">LG61</strain>
    </source>
</reference>
<dbReference type="OrthoDB" id="5645479at2"/>